<feature type="compositionally biased region" description="Basic and acidic residues" evidence="1">
    <location>
        <begin position="92"/>
        <end position="102"/>
    </location>
</feature>
<name>A0ABX7BUW7_9CAUL</name>
<proteinExistence type="predicted"/>
<feature type="signal peptide" evidence="2">
    <location>
        <begin position="1"/>
        <end position="18"/>
    </location>
</feature>
<organism evidence="3 4">
    <name type="scientific">Brevundimonas vitisensis</name>
    <dbReference type="NCBI Taxonomy" id="2800818"/>
    <lineage>
        <taxon>Bacteria</taxon>
        <taxon>Pseudomonadati</taxon>
        <taxon>Pseudomonadota</taxon>
        <taxon>Alphaproteobacteria</taxon>
        <taxon>Caulobacterales</taxon>
        <taxon>Caulobacteraceae</taxon>
        <taxon>Brevundimonas</taxon>
    </lineage>
</organism>
<dbReference type="EMBL" id="CP067977">
    <property type="protein sequence ID" value="QQQ19889.1"/>
    <property type="molecule type" value="Genomic_DNA"/>
</dbReference>
<gene>
    <name evidence="3" type="ORF">JIP62_07340</name>
</gene>
<dbReference type="Proteomes" id="UP000595448">
    <property type="component" value="Chromosome"/>
</dbReference>
<reference evidence="3 4" key="1">
    <citation type="submission" date="2021-01" db="EMBL/GenBank/DDBJ databases">
        <title>Brevundimonas vitis sp. nov., an bacterium isolated from grape (Vitis vinifera).</title>
        <authorList>
            <person name="Jiang L."/>
            <person name="Lee J."/>
        </authorList>
    </citation>
    <scope>NUCLEOTIDE SEQUENCE [LARGE SCALE GENOMIC DNA]</scope>
    <source>
        <strain evidence="3 4">GRTSA-9</strain>
    </source>
</reference>
<feature type="chain" id="PRO_5046523276" evidence="2">
    <location>
        <begin position="19"/>
        <end position="123"/>
    </location>
</feature>
<sequence>MRALVLLTALIVSAAAGAAAAQSRPYGHPWPDATVGDSHRYEMDRQRALSDQRAAEARAHQSEARLTVLEIQASRQPPLSPGYDEAPLASPEQERREREAATQRRRTVARETTQIDDWLDRRR</sequence>
<evidence type="ECO:0000256" key="2">
    <source>
        <dbReference type="SAM" id="SignalP"/>
    </source>
</evidence>
<accession>A0ABX7BUW7</accession>
<feature type="region of interest" description="Disordered" evidence="1">
    <location>
        <begin position="18"/>
        <end position="38"/>
    </location>
</feature>
<evidence type="ECO:0000256" key="1">
    <source>
        <dbReference type="SAM" id="MobiDB-lite"/>
    </source>
</evidence>
<feature type="region of interest" description="Disordered" evidence="1">
    <location>
        <begin position="72"/>
        <end position="123"/>
    </location>
</feature>
<protein>
    <submittedName>
        <fullName evidence="3">Uncharacterized protein</fullName>
    </submittedName>
</protein>
<keyword evidence="2" id="KW-0732">Signal</keyword>
<evidence type="ECO:0000313" key="3">
    <source>
        <dbReference type="EMBL" id="QQQ19889.1"/>
    </source>
</evidence>
<evidence type="ECO:0000313" key="4">
    <source>
        <dbReference type="Proteomes" id="UP000595448"/>
    </source>
</evidence>
<keyword evidence="4" id="KW-1185">Reference proteome</keyword>
<dbReference type="RefSeq" id="WP_201104366.1">
    <property type="nucleotide sequence ID" value="NZ_CP067977.1"/>
</dbReference>